<dbReference type="Gene3D" id="3.40.640.10">
    <property type="entry name" value="Type I PLP-dependent aspartate aminotransferase-like (Major domain)"/>
    <property type="match status" value="1"/>
</dbReference>
<dbReference type="PANTHER" id="PTHR42735:SF1">
    <property type="entry name" value="PYRIDOXAL-DEPENDENT DECARBOXYLASE DOMAIN-CONTAINING PROTEIN 1-RELATED"/>
    <property type="match status" value="1"/>
</dbReference>
<sequence>MAENSSATSTEQQQQDQDKMDTQSSPNTQEKEDPSLKGKKVSFAPEKNTPEDHFYQFFMDPMFSELEQHVKKNTDILDKLNNGQEMSDIMKNVEELIFYGECDDEENKNKRKKAQLQTLDIHGQAVITAHSLAAYTSTLDESNLRRFTTKITSDCQLWLSRLFRFKDSSVVFHEEERDGLVRICRLALYQKYPKYATEGFEALYSRPPVFYLSAACKPGLSSYICLQLGLPMSCICTVPCNTMFGSSSKMDVAVLEKLIQDDIAAAKTPVLLVAYSGTPQLGHVDNLQRLQEICKTNSIWLHVEGNSLATLATVSVPTSVEPAKSGDSMTICLGKWLGLPALPHATLFKASDPALVHASGLNTFNSQLKLNCLPLWICLQSLGHDGILERAECLYEELKKMKTIRQVGQEKKEDKSIQQANSLRDLISRAINALLVFEIITPTVVFRYGEDQTTTAVDIAPYSLTTTDEEQNQKDHQEQYYDALNIWLGETLIEENPNVDLQIIEVEREGVCIRFSPLESAQIRGTTKEDITNLIKSLKTQTSILDSTVLHQEQFKVIVNAQDNLRQLEMPTWAGLGVVQYIPDSCKNELDNLTAQRIHEINTINIELVHRLKSMDIAFSLGYTSDELACCKFGLITEDTDIEELIGIVYTVGKEVEESSKYLEKMSEIIRKGIEEANQDLTKENQEKLVQEGVLRQVPLVGSLLNWWSPPDKNFVKGRTFDLSSGKIHSTETTYKYHMQVQEDAPAQSPSPRSKEMSYKSNLKPVSPGTKSAAEVKADLTHTFNEPSSPSTQQHPDTQNTQGIDIAIEAKESQNRGSTPAYITRLRLKSTFQ</sequence>
<organism evidence="10 11">
    <name type="scientific">Tegillarca granosa</name>
    <name type="common">Malaysian cockle</name>
    <name type="synonym">Anadara granosa</name>
    <dbReference type="NCBI Taxonomy" id="220873"/>
    <lineage>
        <taxon>Eukaryota</taxon>
        <taxon>Metazoa</taxon>
        <taxon>Spiralia</taxon>
        <taxon>Lophotrochozoa</taxon>
        <taxon>Mollusca</taxon>
        <taxon>Bivalvia</taxon>
        <taxon>Autobranchia</taxon>
        <taxon>Pteriomorphia</taxon>
        <taxon>Arcoida</taxon>
        <taxon>Arcoidea</taxon>
        <taxon>Arcidae</taxon>
        <taxon>Tegillarca</taxon>
    </lineage>
</organism>
<dbReference type="InterPro" id="IPR015421">
    <property type="entry name" value="PyrdxlP-dep_Trfase_major"/>
</dbReference>
<feature type="compositionally biased region" description="Polar residues" evidence="7">
    <location>
        <begin position="782"/>
        <end position="803"/>
    </location>
</feature>
<feature type="compositionally biased region" description="Low complexity" evidence="7">
    <location>
        <begin position="1"/>
        <end position="15"/>
    </location>
</feature>
<evidence type="ECO:0000256" key="5">
    <source>
        <dbReference type="ARBA" id="ARBA00023239"/>
    </source>
</evidence>
<dbReference type="EMBL" id="JARBDR010000214">
    <property type="protein sequence ID" value="KAJ8319519.1"/>
    <property type="molecule type" value="Genomic_DNA"/>
</dbReference>
<proteinExistence type="inferred from homology"/>
<dbReference type="InterPro" id="IPR015424">
    <property type="entry name" value="PyrdxlP-dep_Trfase"/>
</dbReference>
<feature type="domain" description="PDXDC1-like third" evidence="9">
    <location>
        <begin position="555"/>
        <end position="661"/>
    </location>
</feature>
<dbReference type="Pfam" id="PF22937">
    <property type="entry name" value="PDXDC1-like_cen2"/>
    <property type="match status" value="1"/>
</dbReference>
<evidence type="ECO:0000259" key="8">
    <source>
        <dbReference type="Pfam" id="PF22930"/>
    </source>
</evidence>
<gene>
    <name evidence="10" type="ORF">KUTeg_004610</name>
</gene>
<evidence type="ECO:0000313" key="10">
    <source>
        <dbReference type="EMBL" id="KAJ8319519.1"/>
    </source>
</evidence>
<keyword evidence="4" id="KW-0663">Pyridoxal phosphate</keyword>
<evidence type="ECO:0000259" key="9">
    <source>
        <dbReference type="Pfam" id="PF22937"/>
    </source>
</evidence>
<accession>A0ABQ9FQG0</accession>
<evidence type="ECO:0000256" key="3">
    <source>
        <dbReference type="ARBA" id="ARBA00022793"/>
    </source>
</evidence>
<evidence type="ECO:0000256" key="6">
    <source>
        <dbReference type="ARBA" id="ARBA00047190"/>
    </source>
</evidence>
<protein>
    <recommendedName>
        <fullName evidence="6">Pyridoxal-dependent decarboxylase domain-containing protein 1</fullName>
    </recommendedName>
</protein>
<comment type="similarity">
    <text evidence="2">Belongs to the group II decarboxylase family.</text>
</comment>
<name>A0ABQ9FQG0_TEGGR</name>
<dbReference type="Proteomes" id="UP001217089">
    <property type="component" value="Unassembled WGS sequence"/>
</dbReference>
<dbReference type="InterPro" id="IPR050477">
    <property type="entry name" value="GrpII_AminoAcid_Decarb"/>
</dbReference>
<feature type="domain" description="PDXDC1/PDXD2 second" evidence="8">
    <location>
        <begin position="441"/>
        <end position="549"/>
    </location>
</feature>
<evidence type="ECO:0000256" key="4">
    <source>
        <dbReference type="ARBA" id="ARBA00022898"/>
    </source>
</evidence>
<keyword evidence="5" id="KW-0456">Lyase</keyword>
<feature type="non-terminal residue" evidence="10">
    <location>
        <position position="833"/>
    </location>
</feature>
<evidence type="ECO:0000256" key="1">
    <source>
        <dbReference type="ARBA" id="ARBA00001933"/>
    </source>
</evidence>
<dbReference type="InterPro" id="IPR055102">
    <property type="entry name" value="PDXDC1-like_3rd"/>
</dbReference>
<reference evidence="10 11" key="1">
    <citation type="submission" date="2022-12" db="EMBL/GenBank/DDBJ databases">
        <title>Chromosome-level genome of Tegillarca granosa.</title>
        <authorList>
            <person name="Kim J."/>
        </authorList>
    </citation>
    <scope>NUCLEOTIDE SEQUENCE [LARGE SCALE GENOMIC DNA]</scope>
    <source>
        <strain evidence="10">Teg-2019</strain>
        <tissue evidence="10">Adductor muscle</tissue>
    </source>
</reference>
<dbReference type="PANTHER" id="PTHR42735">
    <property type="match status" value="1"/>
</dbReference>
<feature type="region of interest" description="Disordered" evidence="7">
    <location>
        <begin position="1"/>
        <end position="47"/>
    </location>
</feature>
<dbReference type="InterPro" id="IPR002129">
    <property type="entry name" value="PyrdxlP-dep_de-COase"/>
</dbReference>
<evidence type="ECO:0000313" key="11">
    <source>
        <dbReference type="Proteomes" id="UP001217089"/>
    </source>
</evidence>
<keyword evidence="11" id="KW-1185">Reference proteome</keyword>
<feature type="region of interest" description="Disordered" evidence="7">
    <location>
        <begin position="742"/>
        <end position="833"/>
    </location>
</feature>
<dbReference type="Pfam" id="PF00282">
    <property type="entry name" value="Pyridoxal_deC"/>
    <property type="match status" value="1"/>
</dbReference>
<keyword evidence="3" id="KW-0210">Decarboxylase</keyword>
<dbReference type="SUPFAM" id="SSF53383">
    <property type="entry name" value="PLP-dependent transferases"/>
    <property type="match status" value="1"/>
</dbReference>
<dbReference type="InterPro" id="IPR055103">
    <property type="entry name" value="PDXDC1-like_2nd"/>
</dbReference>
<evidence type="ECO:0000256" key="2">
    <source>
        <dbReference type="ARBA" id="ARBA00009533"/>
    </source>
</evidence>
<evidence type="ECO:0000256" key="7">
    <source>
        <dbReference type="SAM" id="MobiDB-lite"/>
    </source>
</evidence>
<comment type="caution">
    <text evidence="10">The sequence shown here is derived from an EMBL/GenBank/DDBJ whole genome shotgun (WGS) entry which is preliminary data.</text>
</comment>
<dbReference type="Pfam" id="PF22930">
    <property type="entry name" value="PDXDC1-like_cen"/>
    <property type="match status" value="1"/>
</dbReference>
<comment type="cofactor">
    <cofactor evidence="1">
        <name>pyridoxal 5'-phosphate</name>
        <dbReference type="ChEBI" id="CHEBI:597326"/>
    </cofactor>
</comment>